<feature type="domain" description="Major facilitator superfamily (MFS) profile" evidence="8">
    <location>
        <begin position="8"/>
        <end position="392"/>
    </location>
</feature>
<dbReference type="PANTHER" id="PTHR43414">
    <property type="entry name" value="MULTIDRUG RESISTANCE PROTEIN MDTG"/>
    <property type="match status" value="1"/>
</dbReference>
<comment type="caution">
    <text evidence="9">The sequence shown here is derived from an EMBL/GenBank/DDBJ whole genome shotgun (WGS) entry which is preliminary data.</text>
</comment>
<feature type="transmembrane region" description="Helical" evidence="7">
    <location>
        <begin position="103"/>
        <end position="123"/>
    </location>
</feature>
<dbReference type="EMBL" id="BMHE01000007">
    <property type="protein sequence ID" value="GGI46986.1"/>
    <property type="molecule type" value="Genomic_DNA"/>
</dbReference>
<evidence type="ECO:0000256" key="3">
    <source>
        <dbReference type="ARBA" id="ARBA00022475"/>
    </source>
</evidence>
<dbReference type="Gene3D" id="1.20.1250.20">
    <property type="entry name" value="MFS general substrate transporter like domains"/>
    <property type="match status" value="2"/>
</dbReference>
<feature type="transmembrane region" description="Helical" evidence="7">
    <location>
        <begin position="364"/>
        <end position="385"/>
    </location>
</feature>
<keyword evidence="5 7" id="KW-1133">Transmembrane helix</keyword>
<gene>
    <name evidence="9" type="primary">mdtG</name>
    <name evidence="9" type="ORF">GCM10008018_19900</name>
</gene>
<feature type="transmembrane region" description="Helical" evidence="7">
    <location>
        <begin position="135"/>
        <end position="161"/>
    </location>
</feature>
<protein>
    <submittedName>
        <fullName evidence="9">Multidrug resistance protein MdtG</fullName>
    </submittedName>
</protein>
<dbReference type="SUPFAM" id="SSF103473">
    <property type="entry name" value="MFS general substrate transporter"/>
    <property type="match status" value="1"/>
</dbReference>
<keyword evidence="3" id="KW-1003">Cell membrane</keyword>
<feature type="transmembrane region" description="Helical" evidence="7">
    <location>
        <begin position="215"/>
        <end position="238"/>
    </location>
</feature>
<dbReference type="PRINTS" id="PR01035">
    <property type="entry name" value="TCRTETA"/>
</dbReference>
<feature type="transmembrane region" description="Helical" evidence="7">
    <location>
        <begin position="78"/>
        <end position="97"/>
    </location>
</feature>
<dbReference type="RefSeq" id="WP_189010866.1">
    <property type="nucleotide sequence ID" value="NZ_BMHE01000007.1"/>
</dbReference>
<sequence length="399" mass="42805">MEFRWKRNLFILWIGVFFCGMAYTLSIPFIPLFLQEELGIQSELEAWSGVTFSVGFLSSALIAPYWGSLADKYGRKPMLIRSGFSLCAVYFITFFVHDPYTFIAVRILQGLMAGFIPAAIALVGTNTPDKQVGYALGVMSTATATGGILGPLVGGVLSHWVGTRECFVVSGCVMLISAAIAVIWVKEVHEKPKGTRPSVWEDMKQAAGNKRLMRVFSMTLLVATSVMILEPLLTLYVIEIGGSAKGASLSSGIIFSAVGVATVIMGSRWGIIGQRIGYDKTLYIGLIGGGIGNLLQLGTHNLIAFGVLRFSYGLFFAAVYPALNALIVQYADNEFRGRAISLNQTASQFGMMAGPMIGGLLGGWISIQFVFLITGAALLGAAAMMKVDSRRAAKPSISG</sequence>
<reference evidence="10" key="1">
    <citation type="journal article" date="2019" name="Int. J. Syst. Evol. Microbiol.">
        <title>The Global Catalogue of Microorganisms (GCM) 10K type strain sequencing project: providing services to taxonomists for standard genome sequencing and annotation.</title>
        <authorList>
            <consortium name="The Broad Institute Genomics Platform"/>
            <consortium name="The Broad Institute Genome Sequencing Center for Infectious Disease"/>
            <person name="Wu L."/>
            <person name="Ma J."/>
        </authorList>
    </citation>
    <scope>NUCLEOTIDE SEQUENCE [LARGE SCALE GENOMIC DNA]</scope>
    <source>
        <strain evidence="10">CGMCC 1.15043</strain>
    </source>
</reference>
<dbReference type="Proteomes" id="UP000615455">
    <property type="component" value="Unassembled WGS sequence"/>
</dbReference>
<feature type="transmembrane region" description="Helical" evidence="7">
    <location>
        <begin position="167"/>
        <end position="185"/>
    </location>
</feature>
<evidence type="ECO:0000256" key="7">
    <source>
        <dbReference type="SAM" id="Phobius"/>
    </source>
</evidence>
<feature type="transmembrane region" description="Helical" evidence="7">
    <location>
        <begin position="310"/>
        <end position="328"/>
    </location>
</feature>
<evidence type="ECO:0000313" key="10">
    <source>
        <dbReference type="Proteomes" id="UP000615455"/>
    </source>
</evidence>
<dbReference type="PROSITE" id="PS50850">
    <property type="entry name" value="MFS"/>
    <property type="match status" value="1"/>
</dbReference>
<organism evidence="9 10">
    <name type="scientific">Paenibacillus marchantiophytorum</name>
    <dbReference type="NCBI Taxonomy" id="1619310"/>
    <lineage>
        <taxon>Bacteria</taxon>
        <taxon>Bacillati</taxon>
        <taxon>Bacillota</taxon>
        <taxon>Bacilli</taxon>
        <taxon>Bacillales</taxon>
        <taxon>Paenibacillaceae</taxon>
        <taxon>Paenibacillus</taxon>
    </lineage>
</organism>
<feature type="transmembrane region" description="Helical" evidence="7">
    <location>
        <begin position="12"/>
        <end position="34"/>
    </location>
</feature>
<keyword evidence="10" id="KW-1185">Reference proteome</keyword>
<keyword evidence="6 7" id="KW-0472">Membrane</keyword>
<evidence type="ECO:0000256" key="6">
    <source>
        <dbReference type="ARBA" id="ARBA00023136"/>
    </source>
</evidence>
<dbReference type="InterPro" id="IPR011701">
    <property type="entry name" value="MFS"/>
</dbReference>
<comment type="subcellular location">
    <subcellularLocation>
        <location evidence="1">Cell membrane</location>
        <topology evidence="1">Multi-pass membrane protein</topology>
    </subcellularLocation>
</comment>
<dbReference type="InterPro" id="IPR020846">
    <property type="entry name" value="MFS_dom"/>
</dbReference>
<accession>A0ABQ2BUX3</accession>
<evidence type="ECO:0000256" key="4">
    <source>
        <dbReference type="ARBA" id="ARBA00022692"/>
    </source>
</evidence>
<proteinExistence type="predicted"/>
<evidence type="ECO:0000259" key="8">
    <source>
        <dbReference type="PROSITE" id="PS50850"/>
    </source>
</evidence>
<dbReference type="Pfam" id="PF07690">
    <property type="entry name" value="MFS_1"/>
    <property type="match status" value="1"/>
</dbReference>
<dbReference type="InterPro" id="IPR036259">
    <property type="entry name" value="MFS_trans_sf"/>
</dbReference>
<evidence type="ECO:0000313" key="9">
    <source>
        <dbReference type="EMBL" id="GGI46986.1"/>
    </source>
</evidence>
<feature type="transmembrane region" description="Helical" evidence="7">
    <location>
        <begin position="46"/>
        <end position="66"/>
    </location>
</feature>
<feature type="transmembrane region" description="Helical" evidence="7">
    <location>
        <begin position="250"/>
        <end position="271"/>
    </location>
</feature>
<name>A0ABQ2BUX3_9BACL</name>
<evidence type="ECO:0000256" key="2">
    <source>
        <dbReference type="ARBA" id="ARBA00022448"/>
    </source>
</evidence>
<keyword evidence="2" id="KW-0813">Transport</keyword>
<keyword evidence="4 7" id="KW-0812">Transmembrane</keyword>
<dbReference type="PANTHER" id="PTHR43414:SF6">
    <property type="entry name" value="MULTIDRUG RESISTANCE PROTEIN MDTG"/>
    <property type="match status" value="1"/>
</dbReference>
<evidence type="ECO:0000256" key="5">
    <source>
        <dbReference type="ARBA" id="ARBA00022989"/>
    </source>
</evidence>
<dbReference type="InterPro" id="IPR001958">
    <property type="entry name" value="Tet-R_TetA/multi-R_MdtG-like"/>
</dbReference>
<evidence type="ECO:0000256" key="1">
    <source>
        <dbReference type="ARBA" id="ARBA00004651"/>
    </source>
</evidence>